<reference evidence="1" key="1">
    <citation type="submission" date="2018-05" db="EMBL/GenBank/DDBJ databases">
        <authorList>
            <person name="Ashton P.M."/>
            <person name="Dallman T."/>
            <person name="Nair S."/>
            <person name="De Pinna E."/>
            <person name="Peters T."/>
            <person name="Grant K."/>
        </authorList>
    </citation>
    <scope>NUCLEOTIDE SEQUENCE</scope>
    <source>
        <strain evidence="1">412057</strain>
    </source>
</reference>
<dbReference type="Proteomes" id="UP000854059">
    <property type="component" value="Unassembled WGS sequence"/>
</dbReference>
<accession>A0AAN3NZX9</accession>
<protein>
    <recommendedName>
        <fullName evidence="3">DUF2773 domain-containing protein</fullName>
    </recommendedName>
</protein>
<sequence>LQQNTPRNDIWAKFFLRQENSSRAQVDEALRVYYALDPDALAQLDVLAKQPDRIWWSTLAKSNLTFFKFGALNNRHTPPAVLAAEIDPEWWIVAMNNPRFPVDVLKARLKRDPLLALELVNPELDLVRQLALNGKTRAIREQAMRKLDELY</sequence>
<organism evidence="1 2">
    <name type="scientific">Escherichia coli</name>
    <dbReference type="NCBI Taxonomy" id="562"/>
    <lineage>
        <taxon>Bacteria</taxon>
        <taxon>Pseudomonadati</taxon>
        <taxon>Pseudomonadota</taxon>
        <taxon>Gammaproteobacteria</taxon>
        <taxon>Enterobacterales</taxon>
        <taxon>Enterobacteriaceae</taxon>
        <taxon>Escherichia</taxon>
    </lineage>
</organism>
<evidence type="ECO:0000313" key="2">
    <source>
        <dbReference type="Proteomes" id="UP000854059"/>
    </source>
</evidence>
<feature type="non-terminal residue" evidence="1">
    <location>
        <position position="1"/>
    </location>
</feature>
<evidence type="ECO:0008006" key="3">
    <source>
        <dbReference type="Google" id="ProtNLM"/>
    </source>
</evidence>
<proteinExistence type="predicted"/>
<dbReference type="AlphaFoldDB" id="A0AAN3NZX9"/>
<evidence type="ECO:0000313" key="1">
    <source>
        <dbReference type="EMBL" id="EGE1990110.1"/>
    </source>
</evidence>
<comment type="caution">
    <text evidence="1">The sequence shown here is derived from an EMBL/GenBank/DDBJ whole genome shotgun (WGS) entry which is preliminary data.</text>
</comment>
<dbReference type="RefSeq" id="WP_146367866.1">
    <property type="nucleotide sequence ID" value="NZ_VMTQ01000025.1"/>
</dbReference>
<name>A0AAN3NZX9_ECOLX</name>
<gene>
    <name evidence="1" type="ORF">DL968_21295</name>
</gene>
<dbReference type="InterPro" id="IPR024497">
    <property type="entry name" value="DUF2773"/>
</dbReference>
<dbReference type="EMBL" id="AAVTXU010000114">
    <property type="protein sequence ID" value="EGE1990110.1"/>
    <property type="molecule type" value="Genomic_DNA"/>
</dbReference>
<dbReference type="Pfam" id="PF10971">
    <property type="entry name" value="DUF2773"/>
    <property type="match status" value="1"/>
</dbReference>